<sequence>MAAAPAAAGAGAGKVVVNTSSMGELRAACDAGLREFLKARGYEEMHTHTDVKLILGYIGALFCAIDFAYSWKHPFSATKWFSYISVSVYVVTSALAVVYSYAVQRDTFFVGHNKAKGHVISAGSRTKQGDPTYRLTLTTRPIRGRQDPPVPYSRPLELERPFAGWFYEDGEFAAAKFDADMEVAIDALLAKKSS</sequence>
<evidence type="ECO:0000256" key="5">
    <source>
        <dbReference type="ARBA" id="ARBA00022824"/>
    </source>
</evidence>
<dbReference type="OrthoDB" id="29558at2759"/>
<evidence type="ECO:0000313" key="11">
    <source>
        <dbReference type="Proteomes" id="UP001140217"/>
    </source>
</evidence>
<dbReference type="GO" id="GO:0006465">
    <property type="term" value="P:signal peptide processing"/>
    <property type="evidence" value="ECO:0007669"/>
    <property type="project" value="InterPro"/>
</dbReference>
<protein>
    <recommendedName>
        <fullName evidence="3">Signal peptidase complex subunit 2</fullName>
    </recommendedName>
</protein>
<reference evidence="10" key="1">
    <citation type="submission" date="2022-07" db="EMBL/GenBank/DDBJ databases">
        <title>Phylogenomic reconstructions and comparative analyses of Kickxellomycotina fungi.</title>
        <authorList>
            <person name="Reynolds N.K."/>
            <person name="Stajich J.E."/>
            <person name="Barry K."/>
            <person name="Grigoriev I.V."/>
            <person name="Crous P."/>
            <person name="Smith M.E."/>
        </authorList>
    </citation>
    <scope>NUCLEOTIDE SEQUENCE</scope>
    <source>
        <strain evidence="10">NBRC 105414</strain>
    </source>
</reference>
<dbReference type="GO" id="GO:0045047">
    <property type="term" value="P:protein targeting to ER"/>
    <property type="evidence" value="ECO:0007669"/>
    <property type="project" value="TreeGrafter"/>
</dbReference>
<proteinExistence type="inferred from homology"/>
<keyword evidence="6 9" id="KW-1133">Transmembrane helix</keyword>
<organism evidence="10 11">
    <name type="scientific">Coemansia javaensis</name>
    <dbReference type="NCBI Taxonomy" id="2761396"/>
    <lineage>
        <taxon>Eukaryota</taxon>
        <taxon>Fungi</taxon>
        <taxon>Fungi incertae sedis</taxon>
        <taxon>Zoopagomycota</taxon>
        <taxon>Kickxellomycotina</taxon>
        <taxon>Kickxellomycetes</taxon>
        <taxon>Kickxellales</taxon>
        <taxon>Kickxellaceae</taxon>
        <taxon>Coemansia</taxon>
    </lineage>
</organism>
<comment type="subcellular location">
    <subcellularLocation>
        <location evidence="1">Endoplasmic reticulum membrane</location>
        <topology evidence="1">Multi-pass membrane protein</topology>
    </subcellularLocation>
</comment>
<feature type="transmembrane region" description="Helical" evidence="9">
    <location>
        <begin position="53"/>
        <end position="71"/>
    </location>
</feature>
<accession>A0A9W8LH72</accession>
<comment type="function">
    <text evidence="8">Component of the signal peptidase complex (SPC) which catalyzes the cleavage of N-terminal signal sequences from nascent proteins as they are translocated into the lumen of the endoplasmic reticulum. Enhances the enzymatic activity of SPC and facilitates the interactions between different components of the translocation site.</text>
</comment>
<dbReference type="PANTHER" id="PTHR13085">
    <property type="entry name" value="MICROSOMAL SIGNAL PEPTIDASE 25 KDA SUBUNIT"/>
    <property type="match status" value="1"/>
</dbReference>
<evidence type="ECO:0000256" key="7">
    <source>
        <dbReference type="ARBA" id="ARBA00023136"/>
    </source>
</evidence>
<keyword evidence="7 9" id="KW-0472">Membrane</keyword>
<dbReference type="PANTHER" id="PTHR13085:SF0">
    <property type="entry name" value="SIGNAL PEPTIDASE COMPLEX SUBUNIT 2"/>
    <property type="match status" value="1"/>
</dbReference>
<evidence type="ECO:0000256" key="1">
    <source>
        <dbReference type="ARBA" id="ARBA00004477"/>
    </source>
</evidence>
<comment type="similarity">
    <text evidence="2">Belongs to the SPCS2 family.</text>
</comment>
<dbReference type="InterPro" id="IPR009582">
    <property type="entry name" value="Spc2/SPCS2"/>
</dbReference>
<keyword evidence="5" id="KW-0256">Endoplasmic reticulum</keyword>
<keyword evidence="11" id="KW-1185">Reference proteome</keyword>
<name>A0A9W8LH72_9FUNG</name>
<evidence type="ECO:0000256" key="3">
    <source>
        <dbReference type="ARBA" id="ARBA00017057"/>
    </source>
</evidence>
<feature type="transmembrane region" description="Helical" evidence="9">
    <location>
        <begin position="83"/>
        <end position="102"/>
    </location>
</feature>
<evidence type="ECO:0000313" key="10">
    <source>
        <dbReference type="EMBL" id="KAJ2781539.1"/>
    </source>
</evidence>
<evidence type="ECO:0000256" key="6">
    <source>
        <dbReference type="ARBA" id="ARBA00022989"/>
    </source>
</evidence>
<dbReference type="Proteomes" id="UP001140217">
    <property type="component" value="Unassembled WGS sequence"/>
</dbReference>
<dbReference type="AlphaFoldDB" id="A0A9W8LH72"/>
<dbReference type="Pfam" id="PF06703">
    <property type="entry name" value="SPC25"/>
    <property type="match status" value="1"/>
</dbReference>
<evidence type="ECO:0000256" key="4">
    <source>
        <dbReference type="ARBA" id="ARBA00022692"/>
    </source>
</evidence>
<dbReference type="EMBL" id="JANBUL010000101">
    <property type="protein sequence ID" value="KAJ2781539.1"/>
    <property type="molecule type" value="Genomic_DNA"/>
</dbReference>
<evidence type="ECO:0000256" key="2">
    <source>
        <dbReference type="ARBA" id="ARBA00007324"/>
    </source>
</evidence>
<keyword evidence="4 9" id="KW-0812">Transmembrane</keyword>
<gene>
    <name evidence="10" type="ORF">H4R18_002815</name>
</gene>
<comment type="caution">
    <text evidence="10">The sequence shown here is derived from an EMBL/GenBank/DDBJ whole genome shotgun (WGS) entry which is preliminary data.</text>
</comment>
<evidence type="ECO:0000256" key="8">
    <source>
        <dbReference type="ARBA" id="ARBA00045608"/>
    </source>
</evidence>
<dbReference type="GO" id="GO:0005787">
    <property type="term" value="C:signal peptidase complex"/>
    <property type="evidence" value="ECO:0007669"/>
    <property type="project" value="InterPro"/>
</dbReference>
<evidence type="ECO:0000256" key="9">
    <source>
        <dbReference type="SAM" id="Phobius"/>
    </source>
</evidence>